<dbReference type="AlphaFoldDB" id="A0A2K5KQ79"/>
<evidence type="ECO:0000313" key="2">
    <source>
        <dbReference type="Ensembl" id="ENSCATP00000002842.1"/>
    </source>
</evidence>
<feature type="transmembrane region" description="Helical" evidence="1">
    <location>
        <begin position="12"/>
        <end position="32"/>
    </location>
</feature>
<keyword evidence="3" id="KW-1185">Reference proteome</keyword>
<organism evidence="2 3">
    <name type="scientific">Cercocebus atys</name>
    <name type="common">Sooty mangabey</name>
    <name type="synonym">Cercocebus torquatus atys</name>
    <dbReference type="NCBI Taxonomy" id="9531"/>
    <lineage>
        <taxon>Eukaryota</taxon>
        <taxon>Metazoa</taxon>
        <taxon>Chordata</taxon>
        <taxon>Craniata</taxon>
        <taxon>Vertebrata</taxon>
        <taxon>Euteleostomi</taxon>
        <taxon>Mammalia</taxon>
        <taxon>Eutheria</taxon>
        <taxon>Euarchontoglires</taxon>
        <taxon>Primates</taxon>
        <taxon>Haplorrhini</taxon>
        <taxon>Catarrhini</taxon>
        <taxon>Cercopithecidae</taxon>
        <taxon>Cercopithecinae</taxon>
        <taxon>Cercocebus</taxon>
    </lineage>
</organism>
<dbReference type="Bgee" id="ENSCATG00000011944">
    <property type="expression patterns" value="Expressed in adult mammalian kidney"/>
</dbReference>
<dbReference type="Proteomes" id="UP000233060">
    <property type="component" value="Unassembled WGS sequence"/>
</dbReference>
<keyword evidence="1" id="KW-0472">Membrane</keyword>
<evidence type="ECO:0000256" key="1">
    <source>
        <dbReference type="SAM" id="Phobius"/>
    </source>
</evidence>
<protein>
    <submittedName>
        <fullName evidence="2">Uncharacterized protein</fullName>
    </submittedName>
</protein>
<dbReference type="GeneTree" id="ENSGT00910000147573"/>
<reference evidence="2" key="1">
    <citation type="submission" date="2025-08" db="UniProtKB">
        <authorList>
            <consortium name="Ensembl"/>
        </authorList>
    </citation>
    <scope>IDENTIFICATION</scope>
</reference>
<reference evidence="2" key="2">
    <citation type="submission" date="2025-09" db="UniProtKB">
        <authorList>
            <consortium name="Ensembl"/>
        </authorList>
    </citation>
    <scope>IDENTIFICATION</scope>
</reference>
<accession>A0A2K5KQ79</accession>
<dbReference type="Ensembl" id="ENSCATT00000013323.1">
    <property type="protein sequence ID" value="ENSCATP00000002842.1"/>
    <property type="gene ID" value="ENSCATG00000011944.1"/>
</dbReference>
<proteinExistence type="predicted"/>
<keyword evidence="1" id="KW-0812">Transmembrane</keyword>
<name>A0A2K5KQ79_CERAT</name>
<evidence type="ECO:0000313" key="3">
    <source>
        <dbReference type="Proteomes" id="UP000233060"/>
    </source>
</evidence>
<sequence>MLLSYHIGQGKAVRFFWVPLISILCTAILFLASHQLSWDSIQEAKQSFLPVSDSTIFPGTLLSSLLNLELSPQIKPQGSLPQAPLSIHF</sequence>
<keyword evidence="1" id="KW-1133">Transmembrane helix</keyword>